<dbReference type="EMBL" id="CVRB01000003">
    <property type="protein sequence ID" value="CRK83431.1"/>
    <property type="molecule type" value="Genomic_DNA"/>
</dbReference>
<gene>
    <name evidence="2" type="ORF">BN000_03399</name>
</gene>
<dbReference type="Proteomes" id="UP000199087">
    <property type="component" value="Unassembled WGS sequence"/>
</dbReference>
<protein>
    <submittedName>
        <fullName evidence="2">Uncharacterized protein</fullName>
    </submittedName>
</protein>
<accession>A0A0U1NZJ3</accession>
<evidence type="ECO:0000256" key="1">
    <source>
        <dbReference type="SAM" id="MobiDB-lite"/>
    </source>
</evidence>
<name>A0A0U1NZJ3_9BACI</name>
<keyword evidence="3" id="KW-1185">Reference proteome</keyword>
<dbReference type="OrthoDB" id="10012870at2"/>
<dbReference type="STRING" id="1499688.BN000_03399"/>
<sequence length="391" mass="45898">MEKFHLYTLQNVKHTLLAFGDNMEIFRLYTRPDHYLAQNIAEIKERNRPGIPEQDPFCQLILSKGAREKKHPLPIVNALSKELFKELKIDPKKFLPGNHNKDELALTIIKNAYISVGIDYDLAFWKMEDYFYSSKMKIKFKKGELSFMREIFAVIDYALSNSPGEPQINFEFSELKVKYDQFFEKKYGESYSFNLEALMFRVASTEFTPAFIVETTVKSDADVADKIDEESNPDDDENNPDKERKWFKKKEMIPIQAAYTDNPFGYAWLELYFSEISKTKFSICTFCGETFSLQGKRGNGLNKSVCGKEKCKKELRRQNDERKRLINPEEVTKKALIRKHKSLAYKEIVVQKKTNVTDFAQRHGYPSNEVEKWIADRKIKENQKEKRQKNK</sequence>
<dbReference type="RefSeq" id="WP_090635931.1">
    <property type="nucleotide sequence ID" value="NZ_CVRB01000003.1"/>
</dbReference>
<proteinExistence type="predicted"/>
<evidence type="ECO:0000313" key="2">
    <source>
        <dbReference type="EMBL" id="CRK83431.1"/>
    </source>
</evidence>
<feature type="compositionally biased region" description="Acidic residues" evidence="1">
    <location>
        <begin position="227"/>
        <end position="238"/>
    </location>
</feature>
<feature type="region of interest" description="Disordered" evidence="1">
    <location>
        <begin position="223"/>
        <end position="242"/>
    </location>
</feature>
<evidence type="ECO:0000313" key="3">
    <source>
        <dbReference type="Proteomes" id="UP000199087"/>
    </source>
</evidence>
<reference evidence="3" key="1">
    <citation type="submission" date="2015-05" db="EMBL/GenBank/DDBJ databases">
        <authorList>
            <person name="Urmite Genomes"/>
        </authorList>
    </citation>
    <scope>NUCLEOTIDE SEQUENCE [LARGE SCALE GENOMIC DNA]</scope>
    <source>
        <strain evidence="3">LF1</strain>
    </source>
</reference>
<organism evidence="2 3">
    <name type="scientific">Neobacillus massiliamazoniensis</name>
    <dbReference type="NCBI Taxonomy" id="1499688"/>
    <lineage>
        <taxon>Bacteria</taxon>
        <taxon>Bacillati</taxon>
        <taxon>Bacillota</taxon>
        <taxon>Bacilli</taxon>
        <taxon>Bacillales</taxon>
        <taxon>Bacillaceae</taxon>
        <taxon>Neobacillus</taxon>
    </lineage>
</organism>
<dbReference type="AlphaFoldDB" id="A0A0U1NZJ3"/>